<name>A0A5D3AR99_9TREE</name>
<gene>
    <name evidence="1" type="ORF">B9479_006630</name>
</gene>
<proteinExistence type="predicted"/>
<reference evidence="1 2" key="1">
    <citation type="submission" date="2017-05" db="EMBL/GenBank/DDBJ databases">
        <title>The Genome Sequence of Tsuchiyaea wingfieldii DSM 27421.</title>
        <authorList>
            <person name="Cuomo C."/>
            <person name="Passer A."/>
            <person name="Billmyre B."/>
            <person name="Heitman J."/>
        </authorList>
    </citation>
    <scope>NUCLEOTIDE SEQUENCE [LARGE SCALE GENOMIC DNA]</scope>
    <source>
        <strain evidence="1 2">DSM 27421</strain>
    </source>
</reference>
<sequence length="177" mass="19276">GLSTLGSFRSRCRAHDVINVQYLKPDHATSFPDRETPPQPDLHLFNASVRNALNDVGIHCDASTHTPRSCSDRSSSFLLIPAKRVLTLPIERDTDFKDNANITEQSSVHQMGDREPTPMVRPLDPRLYSTGHITRTPIGGVAPLDSSLESEGSCAFANTPFAVLFAFFARGGSGSPQ</sequence>
<evidence type="ECO:0000313" key="2">
    <source>
        <dbReference type="Proteomes" id="UP000322245"/>
    </source>
</evidence>
<dbReference type="AlphaFoldDB" id="A0A5D3AR99"/>
<dbReference type="Proteomes" id="UP000322245">
    <property type="component" value="Unassembled WGS sequence"/>
</dbReference>
<evidence type="ECO:0000313" key="1">
    <source>
        <dbReference type="EMBL" id="TYJ52779.1"/>
    </source>
</evidence>
<comment type="caution">
    <text evidence="1">The sequence shown here is derived from an EMBL/GenBank/DDBJ whole genome shotgun (WGS) entry which is preliminary data.</text>
</comment>
<dbReference type="EMBL" id="NIDF01000117">
    <property type="protein sequence ID" value="TYJ52779.1"/>
    <property type="molecule type" value="Genomic_DNA"/>
</dbReference>
<keyword evidence="2" id="KW-1185">Reference proteome</keyword>
<accession>A0A5D3AR99</accession>
<protein>
    <submittedName>
        <fullName evidence="1">Uncharacterized protein</fullName>
    </submittedName>
</protein>
<organism evidence="1 2">
    <name type="scientific">Cryptococcus floricola</name>
    <dbReference type="NCBI Taxonomy" id="2591691"/>
    <lineage>
        <taxon>Eukaryota</taxon>
        <taxon>Fungi</taxon>
        <taxon>Dikarya</taxon>
        <taxon>Basidiomycota</taxon>
        <taxon>Agaricomycotina</taxon>
        <taxon>Tremellomycetes</taxon>
        <taxon>Tremellales</taxon>
        <taxon>Cryptococcaceae</taxon>
        <taxon>Cryptococcus</taxon>
    </lineage>
</organism>
<feature type="non-terminal residue" evidence="1">
    <location>
        <position position="1"/>
    </location>
</feature>